<sequence length="452" mass="49522">MACEKSLTNLKRLRVHQHLCQQVRTMAKFLKQDQEEVKNMPIFQYATENTKRKRRVYMWGNAMLGALGKANFILPVVHKQPLESMVYPWKHPFGNFHKVKDIACGYGFTVFAATNEENNFTLFGTGLNGDGQIGYHCKRKNIPLTTLAEPVPITLPLLNSGTKAIKVGCGRAHTVVVTDKEGIFSLGNNSYGQCGVPDQIDEKARKFFIAHKIEGVEEEISEVVCGQDHTLILTISGKVYSCGWGADGQTGLGHYNNQYKPCVVKGDIEGEKIIQLSCAGDCVLAVSDEGDVFGWGNSEYGQLNSVTDQQQINIPRRLTLGLGKISYVAAGGTMCAAVDESGKVYVWGFGILGQGPNVSSSKVPILLPEPLFGLNEFNLDAKVVKVVAGLSHFAALTNKFHLYMWGRNRNNCLGLGLNHGDQYFPYKVAVPADVLKVSCGVDHTAVLCRAFA</sequence>
<keyword evidence="5" id="KW-1185">Reference proteome</keyword>
<keyword evidence="1" id="KW-0677">Repeat</keyword>
<evidence type="ECO:0000313" key="5">
    <source>
        <dbReference type="Proteomes" id="UP001054837"/>
    </source>
</evidence>
<reference evidence="4 5" key="1">
    <citation type="submission" date="2021-06" db="EMBL/GenBank/DDBJ databases">
        <title>Caerostris darwini draft genome.</title>
        <authorList>
            <person name="Kono N."/>
            <person name="Arakawa K."/>
        </authorList>
    </citation>
    <scope>NUCLEOTIDE SEQUENCE [LARGE SCALE GENOMIC DNA]</scope>
</reference>
<feature type="repeat" description="RCC1" evidence="2">
    <location>
        <begin position="181"/>
        <end position="236"/>
    </location>
</feature>
<evidence type="ECO:0000313" key="4">
    <source>
        <dbReference type="EMBL" id="GIX86065.1"/>
    </source>
</evidence>
<evidence type="ECO:0000256" key="2">
    <source>
        <dbReference type="PROSITE-ProRule" id="PRU00235"/>
    </source>
</evidence>
<dbReference type="Pfam" id="PF00415">
    <property type="entry name" value="RCC1"/>
    <property type="match status" value="1"/>
</dbReference>
<gene>
    <name evidence="4" type="primary">Rcc1l</name>
    <name evidence="4" type="ORF">CDAR_285651</name>
</gene>
<feature type="repeat" description="RCC1" evidence="2">
    <location>
        <begin position="118"/>
        <end position="180"/>
    </location>
</feature>
<name>A0AAV4NMI9_9ARAC</name>
<accession>A0AAV4NMI9</accession>
<dbReference type="InterPro" id="IPR053035">
    <property type="entry name" value="Mitochondrial_GEF_domain"/>
</dbReference>
<dbReference type="InterPro" id="IPR009091">
    <property type="entry name" value="RCC1/BLIP-II"/>
</dbReference>
<dbReference type="PANTHER" id="PTHR46337">
    <property type="entry name" value="RCC1-LIKE G EXCHANGING FACTOR-LIKE PROTEIN"/>
    <property type="match status" value="1"/>
</dbReference>
<dbReference type="PANTHER" id="PTHR46337:SF1">
    <property type="entry name" value="RCC1-LIKE G EXCHANGING FACTOR-LIKE PROTEIN"/>
    <property type="match status" value="1"/>
</dbReference>
<dbReference type="InterPro" id="IPR058923">
    <property type="entry name" value="RCC1-like_dom"/>
</dbReference>
<dbReference type="AlphaFoldDB" id="A0AAV4NMI9"/>
<evidence type="ECO:0000259" key="3">
    <source>
        <dbReference type="Pfam" id="PF25390"/>
    </source>
</evidence>
<dbReference type="Proteomes" id="UP001054837">
    <property type="component" value="Unassembled WGS sequence"/>
</dbReference>
<feature type="repeat" description="RCC1" evidence="2">
    <location>
        <begin position="237"/>
        <end position="289"/>
    </location>
</feature>
<dbReference type="GO" id="GO:0019843">
    <property type="term" value="F:rRNA binding"/>
    <property type="evidence" value="ECO:0007669"/>
    <property type="project" value="TreeGrafter"/>
</dbReference>
<feature type="repeat" description="RCC1" evidence="2">
    <location>
        <begin position="400"/>
        <end position="450"/>
    </location>
</feature>
<organism evidence="4 5">
    <name type="scientific">Caerostris darwini</name>
    <dbReference type="NCBI Taxonomy" id="1538125"/>
    <lineage>
        <taxon>Eukaryota</taxon>
        <taxon>Metazoa</taxon>
        <taxon>Ecdysozoa</taxon>
        <taxon>Arthropoda</taxon>
        <taxon>Chelicerata</taxon>
        <taxon>Arachnida</taxon>
        <taxon>Araneae</taxon>
        <taxon>Araneomorphae</taxon>
        <taxon>Entelegynae</taxon>
        <taxon>Araneoidea</taxon>
        <taxon>Araneidae</taxon>
        <taxon>Caerostris</taxon>
    </lineage>
</organism>
<dbReference type="Pfam" id="PF25390">
    <property type="entry name" value="WD40_RLD"/>
    <property type="match status" value="1"/>
</dbReference>
<dbReference type="GO" id="GO:0005743">
    <property type="term" value="C:mitochondrial inner membrane"/>
    <property type="evidence" value="ECO:0007669"/>
    <property type="project" value="TreeGrafter"/>
</dbReference>
<protein>
    <submittedName>
        <fullName evidence="4">RCC1-like G exchanging factor-like protein</fullName>
    </submittedName>
</protein>
<dbReference type="SUPFAM" id="SSF50985">
    <property type="entry name" value="RCC1/BLIP-II"/>
    <property type="match status" value="1"/>
</dbReference>
<dbReference type="InterPro" id="IPR000408">
    <property type="entry name" value="Reg_chr_condens"/>
</dbReference>
<feature type="repeat" description="RCC1" evidence="2">
    <location>
        <begin position="342"/>
        <end position="399"/>
    </location>
</feature>
<proteinExistence type="predicted"/>
<dbReference type="GO" id="GO:0005085">
    <property type="term" value="F:guanyl-nucleotide exchange factor activity"/>
    <property type="evidence" value="ECO:0007669"/>
    <property type="project" value="TreeGrafter"/>
</dbReference>
<evidence type="ECO:0000256" key="1">
    <source>
        <dbReference type="ARBA" id="ARBA00022737"/>
    </source>
</evidence>
<dbReference type="PRINTS" id="PR00633">
    <property type="entry name" value="RCCNDNSATION"/>
</dbReference>
<dbReference type="Gene3D" id="2.130.10.30">
    <property type="entry name" value="Regulator of chromosome condensation 1/beta-lactamase-inhibitor protein II"/>
    <property type="match status" value="2"/>
</dbReference>
<comment type="caution">
    <text evidence="4">The sequence shown here is derived from an EMBL/GenBank/DDBJ whole genome shotgun (WGS) entry which is preliminary data.</text>
</comment>
<dbReference type="PROSITE" id="PS50012">
    <property type="entry name" value="RCC1_3"/>
    <property type="match status" value="6"/>
</dbReference>
<dbReference type="GO" id="GO:0070131">
    <property type="term" value="P:positive regulation of mitochondrial translation"/>
    <property type="evidence" value="ECO:0007669"/>
    <property type="project" value="TreeGrafter"/>
</dbReference>
<feature type="repeat" description="RCC1" evidence="2">
    <location>
        <begin position="290"/>
        <end position="341"/>
    </location>
</feature>
<feature type="domain" description="RCC1-like" evidence="3">
    <location>
        <begin position="156"/>
        <end position="448"/>
    </location>
</feature>
<dbReference type="EMBL" id="BPLQ01001852">
    <property type="protein sequence ID" value="GIX86065.1"/>
    <property type="molecule type" value="Genomic_DNA"/>
</dbReference>